<dbReference type="GeneID" id="101850503"/>
<feature type="domain" description="Complex 1 LYR protein" evidence="10">
    <location>
        <begin position="7"/>
        <end position="58"/>
    </location>
</feature>
<evidence type="ECO:0000256" key="2">
    <source>
        <dbReference type="ARBA" id="ARBA00009508"/>
    </source>
</evidence>
<dbReference type="RefSeq" id="XP_012941920.1">
    <property type="nucleotide sequence ID" value="XM_013086466.2"/>
</dbReference>
<reference evidence="12" key="1">
    <citation type="submission" date="2025-08" db="UniProtKB">
        <authorList>
            <consortium name="RefSeq"/>
        </authorList>
    </citation>
    <scope>IDENTIFICATION</scope>
</reference>
<comment type="similarity">
    <text evidence="2">Belongs to the complex I LYR family.</text>
</comment>
<dbReference type="Pfam" id="PF05347">
    <property type="entry name" value="Complex1_LYR"/>
    <property type="match status" value="1"/>
</dbReference>
<evidence type="ECO:0000256" key="9">
    <source>
        <dbReference type="SAM" id="MobiDB-lite"/>
    </source>
</evidence>
<proteinExistence type="inferred from homology"/>
<comment type="subcellular location">
    <subcellularLocation>
        <location evidence="1">Mitochondrion matrix</location>
    </subcellularLocation>
</comment>
<comment type="function">
    <text evidence="5">Assembly factor required for Rieske Fe-S protein UQCRFS1 incorporation into the cytochrome b-c1 (CIII) complex. Functions as a chaperone, binding to this subunit within the mitochondrial matrix and stabilizing it prior to its translocation and insertion into the late CIII dimeric intermediate within the mitochondrial inner membrane.</text>
</comment>
<comment type="subunit">
    <text evidence="6">Interacts with UQCRFS1.</text>
</comment>
<evidence type="ECO:0000313" key="12">
    <source>
        <dbReference type="RefSeq" id="XP_012941920.1"/>
    </source>
</evidence>
<evidence type="ECO:0000259" key="10">
    <source>
        <dbReference type="Pfam" id="PF05347"/>
    </source>
</evidence>
<sequence length="121" mass="13875">MNTMVPILAAFKDLHRARKQVFDGDAHALAETRNKINQEFRKNLSEQDSSKIDELLVLAGDVSKLLRTTVVQLRQKDDDTYELRVTKDTEMRENTLFDEAAQIPPKPRRKKCSDAQDSSKT</sequence>
<evidence type="ECO:0000256" key="7">
    <source>
        <dbReference type="ARBA" id="ARBA00026165"/>
    </source>
</evidence>
<feature type="compositionally biased region" description="Basic and acidic residues" evidence="9">
    <location>
        <begin position="112"/>
        <end position="121"/>
    </location>
</feature>
<evidence type="ECO:0000256" key="8">
    <source>
        <dbReference type="ARBA" id="ARBA00031830"/>
    </source>
</evidence>
<organism evidence="11 12">
    <name type="scientific">Aplysia californica</name>
    <name type="common">California sea hare</name>
    <dbReference type="NCBI Taxonomy" id="6500"/>
    <lineage>
        <taxon>Eukaryota</taxon>
        <taxon>Metazoa</taxon>
        <taxon>Spiralia</taxon>
        <taxon>Lophotrochozoa</taxon>
        <taxon>Mollusca</taxon>
        <taxon>Gastropoda</taxon>
        <taxon>Heterobranchia</taxon>
        <taxon>Euthyneura</taxon>
        <taxon>Tectipleura</taxon>
        <taxon>Aplysiida</taxon>
        <taxon>Aplysioidea</taxon>
        <taxon>Aplysiidae</taxon>
        <taxon>Aplysia</taxon>
    </lineage>
</organism>
<keyword evidence="11" id="KW-1185">Reference proteome</keyword>
<evidence type="ECO:0000313" key="11">
    <source>
        <dbReference type="Proteomes" id="UP000694888"/>
    </source>
</evidence>
<evidence type="ECO:0000256" key="6">
    <source>
        <dbReference type="ARBA" id="ARBA00025809"/>
    </source>
</evidence>
<evidence type="ECO:0000256" key="4">
    <source>
        <dbReference type="ARBA" id="ARBA00023186"/>
    </source>
</evidence>
<keyword evidence="4" id="KW-0143">Chaperone</keyword>
<accession>A0ABM1A6R6</accession>
<gene>
    <name evidence="12" type="primary">LOC101850503</name>
</gene>
<dbReference type="InterPro" id="IPR045298">
    <property type="entry name" value="Complex1_LYR_LYRM7"/>
</dbReference>
<name>A0ABM1A6R6_APLCA</name>
<evidence type="ECO:0000256" key="3">
    <source>
        <dbReference type="ARBA" id="ARBA00023128"/>
    </source>
</evidence>
<dbReference type="InterPro" id="IPR050435">
    <property type="entry name" value="MZM1/LYRM7"/>
</dbReference>
<dbReference type="InterPro" id="IPR008011">
    <property type="entry name" value="Complex1_LYR_dom"/>
</dbReference>
<feature type="region of interest" description="Disordered" evidence="9">
    <location>
        <begin position="93"/>
        <end position="121"/>
    </location>
</feature>
<evidence type="ECO:0000256" key="1">
    <source>
        <dbReference type="ARBA" id="ARBA00004305"/>
    </source>
</evidence>
<dbReference type="PANTHER" id="PTHR46749:SF1">
    <property type="entry name" value="COMPLEX III ASSEMBLY FACTOR LYRM7"/>
    <property type="match status" value="1"/>
</dbReference>
<dbReference type="PANTHER" id="PTHR46749">
    <property type="entry name" value="COMPLEX III ASSEMBLY FACTOR LYRM7"/>
    <property type="match status" value="1"/>
</dbReference>
<dbReference type="Proteomes" id="UP000694888">
    <property type="component" value="Unplaced"/>
</dbReference>
<dbReference type="CDD" id="cd20267">
    <property type="entry name" value="Complex1_LYR_LYRM7"/>
    <property type="match status" value="1"/>
</dbReference>
<keyword evidence="3" id="KW-0496">Mitochondrion</keyword>
<evidence type="ECO:0000256" key="5">
    <source>
        <dbReference type="ARBA" id="ARBA00025430"/>
    </source>
</evidence>
<protein>
    <recommendedName>
        <fullName evidence="7">Complex III assembly factor LYRM7</fullName>
    </recommendedName>
    <alternativeName>
        <fullName evidence="8">LYR motif-containing protein 7</fullName>
    </alternativeName>
</protein>